<name>A0A0E9R1D7_ANGAN</name>
<sequence length="18" mass="2137">MTWTLSFQTHTILVLICE</sequence>
<evidence type="ECO:0000313" key="1">
    <source>
        <dbReference type="EMBL" id="JAH22572.1"/>
    </source>
</evidence>
<proteinExistence type="predicted"/>
<organism evidence="1">
    <name type="scientific">Anguilla anguilla</name>
    <name type="common">European freshwater eel</name>
    <name type="synonym">Muraena anguilla</name>
    <dbReference type="NCBI Taxonomy" id="7936"/>
    <lineage>
        <taxon>Eukaryota</taxon>
        <taxon>Metazoa</taxon>
        <taxon>Chordata</taxon>
        <taxon>Craniata</taxon>
        <taxon>Vertebrata</taxon>
        <taxon>Euteleostomi</taxon>
        <taxon>Actinopterygii</taxon>
        <taxon>Neopterygii</taxon>
        <taxon>Teleostei</taxon>
        <taxon>Anguilliformes</taxon>
        <taxon>Anguillidae</taxon>
        <taxon>Anguilla</taxon>
    </lineage>
</organism>
<dbReference type="AlphaFoldDB" id="A0A0E9R1D7"/>
<reference evidence="1" key="2">
    <citation type="journal article" date="2015" name="Fish Shellfish Immunol.">
        <title>Early steps in the European eel (Anguilla anguilla)-Vibrio vulnificus interaction in the gills: Role of the RtxA13 toxin.</title>
        <authorList>
            <person name="Callol A."/>
            <person name="Pajuelo D."/>
            <person name="Ebbesson L."/>
            <person name="Teles M."/>
            <person name="MacKenzie S."/>
            <person name="Amaro C."/>
        </authorList>
    </citation>
    <scope>NUCLEOTIDE SEQUENCE</scope>
</reference>
<reference evidence="1" key="1">
    <citation type="submission" date="2014-11" db="EMBL/GenBank/DDBJ databases">
        <authorList>
            <person name="Amaro Gonzalez C."/>
        </authorList>
    </citation>
    <scope>NUCLEOTIDE SEQUENCE</scope>
</reference>
<dbReference type="EMBL" id="GBXM01086005">
    <property type="protein sequence ID" value="JAH22572.1"/>
    <property type="molecule type" value="Transcribed_RNA"/>
</dbReference>
<accession>A0A0E9R1D7</accession>
<protein>
    <submittedName>
        <fullName evidence="1">Uncharacterized protein</fullName>
    </submittedName>
</protein>